<dbReference type="Proteomes" id="UP000538666">
    <property type="component" value="Unassembled WGS sequence"/>
</dbReference>
<dbReference type="PROSITE" id="PS51000">
    <property type="entry name" value="HTH_DEOR_2"/>
    <property type="match status" value="1"/>
</dbReference>
<dbReference type="InterPro" id="IPR036388">
    <property type="entry name" value="WH-like_DNA-bd_sf"/>
</dbReference>
<gene>
    <name evidence="5" type="ORF">HNQ77_002197</name>
</gene>
<dbReference type="SUPFAM" id="SSF100950">
    <property type="entry name" value="NagB/RpiA/CoA transferase-like"/>
    <property type="match status" value="1"/>
</dbReference>
<dbReference type="InterPro" id="IPR050313">
    <property type="entry name" value="Carb_Metab_HTH_regulators"/>
</dbReference>
<dbReference type="Gene3D" id="1.10.10.10">
    <property type="entry name" value="Winged helix-like DNA-binding domain superfamily/Winged helix DNA-binding domain"/>
    <property type="match status" value="1"/>
</dbReference>
<keyword evidence="1" id="KW-0805">Transcription regulation</keyword>
<dbReference type="PANTHER" id="PTHR30363">
    <property type="entry name" value="HTH-TYPE TRANSCRIPTIONAL REGULATOR SRLR-RELATED"/>
    <property type="match status" value="1"/>
</dbReference>
<dbReference type="GO" id="GO:0003700">
    <property type="term" value="F:DNA-binding transcription factor activity"/>
    <property type="evidence" value="ECO:0007669"/>
    <property type="project" value="InterPro"/>
</dbReference>
<dbReference type="GO" id="GO:0003677">
    <property type="term" value="F:DNA binding"/>
    <property type="evidence" value="ECO:0007669"/>
    <property type="project" value="UniProtKB-KW"/>
</dbReference>
<dbReference type="PANTHER" id="PTHR30363:SF44">
    <property type="entry name" value="AGA OPERON TRANSCRIPTIONAL REPRESSOR-RELATED"/>
    <property type="match status" value="1"/>
</dbReference>
<dbReference type="InterPro" id="IPR018356">
    <property type="entry name" value="Tscrpt_reg_HTH_DeoR_CS"/>
</dbReference>
<reference evidence="5 6" key="1">
    <citation type="submission" date="2020-08" db="EMBL/GenBank/DDBJ databases">
        <title>Genomic Encyclopedia of Type Strains, Phase IV (KMG-IV): sequencing the most valuable type-strain genomes for metagenomic binning, comparative biology and taxonomic classification.</title>
        <authorList>
            <person name="Goeker M."/>
        </authorList>
    </citation>
    <scope>NUCLEOTIDE SEQUENCE [LARGE SCALE GENOMIC DNA]</scope>
    <source>
        <strain evidence="5 6">DSM 103733</strain>
    </source>
</reference>
<keyword evidence="2" id="KW-0238">DNA-binding</keyword>
<keyword evidence="3" id="KW-0804">Transcription</keyword>
<dbReference type="PRINTS" id="PR00037">
    <property type="entry name" value="HTHLACR"/>
</dbReference>
<dbReference type="NCBIfam" id="NF040755">
    <property type="entry name" value="AgaR"/>
    <property type="match status" value="1"/>
</dbReference>
<evidence type="ECO:0000256" key="2">
    <source>
        <dbReference type="ARBA" id="ARBA00023125"/>
    </source>
</evidence>
<dbReference type="Pfam" id="PF00455">
    <property type="entry name" value="DeoRC"/>
    <property type="match status" value="1"/>
</dbReference>
<dbReference type="SUPFAM" id="SSF46785">
    <property type="entry name" value="Winged helix' DNA-binding domain"/>
    <property type="match status" value="1"/>
</dbReference>
<dbReference type="SMART" id="SM01134">
    <property type="entry name" value="DeoRC"/>
    <property type="match status" value="1"/>
</dbReference>
<dbReference type="InterPro" id="IPR036390">
    <property type="entry name" value="WH_DNA-bd_sf"/>
</dbReference>
<dbReference type="PROSITE" id="PS00894">
    <property type="entry name" value="HTH_DEOR_1"/>
    <property type="match status" value="1"/>
</dbReference>
<dbReference type="Gene3D" id="3.40.50.1360">
    <property type="match status" value="1"/>
</dbReference>
<sequence length="270" mass="29696">MRNKKKVGAANTKERPEMLIDERRQHILELIQKQGRVLVGELSQELSISQITIRKDLDYLQSKGLVQRSHGGALRIHSSALVDPTLQEKQKHNFVEKERIAAAAIKMVEEGDCVILDSGTTTTAIAQGLKRFSRLTVITNAVNIAAELAGTDFEVILVGGTLRKNSFSLVGPLAEDNLEEMHADILFLGVDGFDLEVGITTPNFLESRVNRAMVKAAQKVIAVCDSSKFGRRSLSRIVPPGAIHHVITDRNLPHEIAEALRTQNIDVALV</sequence>
<evidence type="ECO:0000313" key="5">
    <source>
        <dbReference type="EMBL" id="MBB6144245.1"/>
    </source>
</evidence>
<dbReference type="InterPro" id="IPR047779">
    <property type="entry name" value="AgaR-like"/>
</dbReference>
<dbReference type="InterPro" id="IPR037171">
    <property type="entry name" value="NagB/RpiA_transferase-like"/>
</dbReference>
<comment type="caution">
    <text evidence="5">The sequence shown here is derived from an EMBL/GenBank/DDBJ whole genome shotgun (WGS) entry which is preliminary data.</text>
</comment>
<organism evidence="5 6">
    <name type="scientific">Silvibacterium bohemicum</name>
    <dbReference type="NCBI Taxonomy" id="1577686"/>
    <lineage>
        <taxon>Bacteria</taxon>
        <taxon>Pseudomonadati</taxon>
        <taxon>Acidobacteriota</taxon>
        <taxon>Terriglobia</taxon>
        <taxon>Terriglobales</taxon>
        <taxon>Acidobacteriaceae</taxon>
        <taxon>Silvibacterium</taxon>
    </lineage>
</organism>
<dbReference type="InterPro" id="IPR001034">
    <property type="entry name" value="DeoR_HTH"/>
</dbReference>
<accession>A0A841JUP9</accession>
<protein>
    <submittedName>
        <fullName evidence="5">DeoR family transcriptional regulator of aga operon</fullName>
    </submittedName>
</protein>
<keyword evidence="6" id="KW-1185">Reference proteome</keyword>
<name>A0A841JUP9_9BACT</name>
<dbReference type="Pfam" id="PF08220">
    <property type="entry name" value="HTH_DeoR"/>
    <property type="match status" value="1"/>
</dbReference>
<feature type="domain" description="HTH deoR-type" evidence="4">
    <location>
        <begin position="20"/>
        <end position="75"/>
    </location>
</feature>
<evidence type="ECO:0000259" key="4">
    <source>
        <dbReference type="PROSITE" id="PS51000"/>
    </source>
</evidence>
<evidence type="ECO:0000256" key="3">
    <source>
        <dbReference type="ARBA" id="ARBA00023163"/>
    </source>
</evidence>
<dbReference type="InterPro" id="IPR014036">
    <property type="entry name" value="DeoR-like_C"/>
</dbReference>
<dbReference type="RefSeq" id="WP_197081862.1">
    <property type="nucleotide sequence ID" value="NZ_JACHEK010000004.1"/>
</dbReference>
<proteinExistence type="predicted"/>
<evidence type="ECO:0000313" key="6">
    <source>
        <dbReference type="Proteomes" id="UP000538666"/>
    </source>
</evidence>
<dbReference type="SMART" id="SM00420">
    <property type="entry name" value="HTH_DEOR"/>
    <property type="match status" value="1"/>
</dbReference>
<evidence type="ECO:0000256" key="1">
    <source>
        <dbReference type="ARBA" id="ARBA00023015"/>
    </source>
</evidence>
<dbReference type="EMBL" id="JACHEK010000004">
    <property type="protein sequence ID" value="MBB6144245.1"/>
    <property type="molecule type" value="Genomic_DNA"/>
</dbReference>
<dbReference type="AlphaFoldDB" id="A0A841JUP9"/>